<dbReference type="GO" id="GO:0005829">
    <property type="term" value="C:cytosol"/>
    <property type="evidence" value="ECO:0007669"/>
    <property type="project" value="TreeGrafter"/>
</dbReference>
<dbReference type="Bgee" id="ENSOCUG00000035883">
    <property type="expression patterns" value="Expressed in testis and 16 other cell types or tissues"/>
</dbReference>
<dbReference type="CDD" id="cd02952">
    <property type="entry name" value="TRP14_like"/>
    <property type="match status" value="1"/>
</dbReference>
<keyword evidence="4" id="KW-0963">Cytoplasm</keyword>
<evidence type="ECO:0000256" key="3">
    <source>
        <dbReference type="ARBA" id="ARBA00016949"/>
    </source>
</evidence>
<reference evidence="11" key="2">
    <citation type="submission" date="2025-08" db="UniProtKB">
        <authorList>
            <consortium name="Ensembl"/>
        </authorList>
    </citation>
    <scope>IDENTIFICATION</scope>
    <source>
        <strain evidence="11">Thorbecke</strain>
    </source>
</reference>
<dbReference type="InterPro" id="IPR036249">
    <property type="entry name" value="Thioredoxin-like_sf"/>
</dbReference>
<comment type="similarity">
    <text evidence="2">Belongs to the thioredoxin family.</text>
</comment>
<dbReference type="Pfam" id="PF06110">
    <property type="entry name" value="TXD17-like_Trx"/>
    <property type="match status" value="1"/>
</dbReference>
<dbReference type="GeneTree" id="ENSGT00390000012195"/>
<evidence type="ECO:0000256" key="7">
    <source>
        <dbReference type="ARBA" id="ARBA00058409"/>
    </source>
</evidence>
<dbReference type="EMBL" id="AAGW02044280">
    <property type="status" value="NOT_ANNOTATED_CDS"/>
    <property type="molecule type" value="Genomic_DNA"/>
</dbReference>
<evidence type="ECO:0000256" key="4">
    <source>
        <dbReference type="ARBA" id="ARBA00022490"/>
    </source>
</evidence>
<protein>
    <recommendedName>
        <fullName evidence="3">Thioredoxin domain-containing protein 17</fullName>
    </recommendedName>
    <alternativeName>
        <fullName evidence="9">Thioredoxin-like protein 5</fullName>
    </alternativeName>
</protein>
<dbReference type="PANTHER" id="PTHR12452">
    <property type="entry name" value="42-9-9 PROTEIN-RELATED"/>
    <property type="match status" value="1"/>
</dbReference>
<comment type="subunit">
    <text evidence="8">Interacts with TRXR1 and DYNLL1/DNCL1.</text>
</comment>
<dbReference type="AlphaFoldDB" id="A0A5F9D472"/>
<dbReference type="InParanoid" id="A0A5F9D472"/>
<evidence type="ECO:0000256" key="2">
    <source>
        <dbReference type="ARBA" id="ARBA00008987"/>
    </source>
</evidence>
<reference evidence="11" key="3">
    <citation type="submission" date="2025-09" db="UniProtKB">
        <authorList>
            <consortium name="Ensembl"/>
        </authorList>
    </citation>
    <scope>IDENTIFICATION</scope>
    <source>
        <strain evidence="11">Thorbecke</strain>
    </source>
</reference>
<evidence type="ECO:0000256" key="8">
    <source>
        <dbReference type="ARBA" id="ARBA00064075"/>
    </source>
</evidence>
<evidence type="ECO:0000256" key="9">
    <source>
        <dbReference type="ARBA" id="ARBA00075917"/>
    </source>
</evidence>
<organism evidence="11 12">
    <name type="scientific">Oryctolagus cuniculus</name>
    <name type="common">Rabbit</name>
    <dbReference type="NCBI Taxonomy" id="9986"/>
    <lineage>
        <taxon>Eukaryota</taxon>
        <taxon>Metazoa</taxon>
        <taxon>Chordata</taxon>
        <taxon>Craniata</taxon>
        <taxon>Vertebrata</taxon>
        <taxon>Euteleostomi</taxon>
        <taxon>Mammalia</taxon>
        <taxon>Eutheria</taxon>
        <taxon>Euarchontoglires</taxon>
        <taxon>Glires</taxon>
        <taxon>Lagomorpha</taxon>
        <taxon>Leporidae</taxon>
        <taxon>Oryctolagus</taxon>
    </lineage>
</organism>
<dbReference type="Proteomes" id="UP000001811">
    <property type="component" value="Chromosome 9"/>
</dbReference>
<evidence type="ECO:0000256" key="5">
    <source>
        <dbReference type="ARBA" id="ARBA00023157"/>
    </source>
</evidence>
<name>A0A5F9D472_RABIT</name>
<dbReference type="SUPFAM" id="SSF52833">
    <property type="entry name" value="Thioredoxin-like"/>
    <property type="match status" value="1"/>
</dbReference>
<dbReference type="PANTHER" id="PTHR12452:SF0">
    <property type="entry name" value="THIOREDOXIN DOMAIN-CONTAINING PROTEIN 17"/>
    <property type="match status" value="1"/>
</dbReference>
<dbReference type="Gene3D" id="3.40.30.10">
    <property type="entry name" value="Glutaredoxin"/>
    <property type="match status" value="1"/>
</dbReference>
<keyword evidence="12" id="KW-1185">Reference proteome</keyword>
<accession>A0A5F9D472</accession>
<evidence type="ECO:0000259" key="10">
    <source>
        <dbReference type="Pfam" id="PF06110"/>
    </source>
</evidence>
<proteinExistence type="inferred from homology"/>
<dbReference type="SMR" id="A0A5F9D472"/>
<dbReference type="InterPro" id="IPR045108">
    <property type="entry name" value="TXNDC17-like"/>
</dbReference>
<dbReference type="FunFam" id="3.40.30.10:FF:000124">
    <property type="entry name" value="Thioredoxin domain-containing 17"/>
    <property type="match status" value="1"/>
</dbReference>
<comment type="subcellular location">
    <subcellularLocation>
        <location evidence="1">Cytoplasm</location>
    </subcellularLocation>
</comment>
<gene>
    <name evidence="11" type="primary">LOC100356809</name>
</gene>
<dbReference type="STRING" id="9986.ENSOCUP00000040914"/>
<evidence type="ECO:0000256" key="6">
    <source>
        <dbReference type="ARBA" id="ARBA00023284"/>
    </source>
</evidence>
<dbReference type="InterPro" id="IPR010357">
    <property type="entry name" value="TXNDC17_dom"/>
</dbReference>
<dbReference type="GO" id="GO:0047134">
    <property type="term" value="F:protein-disulfide reductase [NAD(P)H] activity"/>
    <property type="evidence" value="ECO:0007669"/>
    <property type="project" value="InterPro"/>
</dbReference>
<reference evidence="11 12" key="1">
    <citation type="journal article" date="2011" name="Nature">
        <title>A high-resolution map of human evolutionary constraint using 29 mammals.</title>
        <authorList>
            <person name="Lindblad-Toh K."/>
            <person name="Garber M."/>
            <person name="Zuk O."/>
            <person name="Lin M.F."/>
            <person name="Parker B.J."/>
            <person name="Washietl S."/>
            <person name="Kheradpour P."/>
            <person name="Ernst J."/>
            <person name="Jordan G."/>
            <person name="Mauceli E."/>
            <person name="Ward L.D."/>
            <person name="Lowe C.B."/>
            <person name="Holloway A.K."/>
            <person name="Clamp M."/>
            <person name="Gnerre S."/>
            <person name="Alfoldi J."/>
            <person name="Beal K."/>
            <person name="Chang J."/>
            <person name="Clawson H."/>
            <person name="Cuff J."/>
            <person name="Di Palma F."/>
            <person name="Fitzgerald S."/>
            <person name="Flicek P."/>
            <person name="Guttman M."/>
            <person name="Hubisz M.J."/>
            <person name="Jaffe D.B."/>
            <person name="Jungreis I."/>
            <person name="Kent W.J."/>
            <person name="Kostka D."/>
            <person name="Lara M."/>
            <person name="Martins A.L."/>
            <person name="Massingham T."/>
            <person name="Moltke I."/>
            <person name="Raney B.J."/>
            <person name="Rasmussen M.D."/>
            <person name="Robinson J."/>
            <person name="Stark A."/>
            <person name="Vilella A.J."/>
            <person name="Wen J."/>
            <person name="Xie X."/>
            <person name="Zody M.C."/>
            <person name="Baldwin J."/>
            <person name="Bloom T."/>
            <person name="Chin C.W."/>
            <person name="Heiman D."/>
            <person name="Nicol R."/>
            <person name="Nusbaum C."/>
            <person name="Young S."/>
            <person name="Wilkinson J."/>
            <person name="Worley K.C."/>
            <person name="Kovar C.L."/>
            <person name="Muzny D.M."/>
            <person name="Gibbs R.A."/>
            <person name="Cree A."/>
            <person name="Dihn H.H."/>
            <person name="Fowler G."/>
            <person name="Jhangiani S."/>
            <person name="Joshi V."/>
            <person name="Lee S."/>
            <person name="Lewis L.R."/>
            <person name="Nazareth L.V."/>
            <person name="Okwuonu G."/>
            <person name="Santibanez J."/>
            <person name="Warren W.C."/>
            <person name="Mardis E.R."/>
            <person name="Weinstock G.M."/>
            <person name="Wilson R.K."/>
            <person name="Delehaunty K."/>
            <person name="Dooling D."/>
            <person name="Fronik C."/>
            <person name="Fulton L."/>
            <person name="Fulton B."/>
            <person name="Graves T."/>
            <person name="Minx P."/>
            <person name="Sodergren E."/>
            <person name="Birney E."/>
            <person name="Margulies E.H."/>
            <person name="Herrero J."/>
            <person name="Green E.D."/>
            <person name="Haussler D."/>
            <person name="Siepel A."/>
            <person name="Goldman N."/>
            <person name="Pollard K.S."/>
            <person name="Pedersen J.S."/>
            <person name="Lander E.S."/>
            <person name="Kellis M."/>
        </authorList>
    </citation>
    <scope>NUCLEOTIDE SEQUENCE [LARGE SCALE GENOMIC DNA]</scope>
    <source>
        <strain evidence="11 12">Thorbecke inbred</strain>
    </source>
</reference>
<sequence length="123" mass="14033">MAAYQEVCVCGFEEFNQAVEQHEGKRIFALFVGSKDAEGNSWCPLCTQAEPVIREGLKRASQECVFIYCQVGDKPYWRDPNNDFRKKLNVTSVPTLLKYGTPKKLVDAECRQANLVEMLFCED</sequence>
<dbReference type="OrthoDB" id="78947at2759"/>
<evidence type="ECO:0000313" key="11">
    <source>
        <dbReference type="Ensembl" id="ENSOCUP00000040914.1"/>
    </source>
</evidence>
<keyword evidence="6" id="KW-0676">Redox-active center</keyword>
<dbReference type="Ensembl" id="ENSOCUT00000054332.1">
    <property type="protein sequence ID" value="ENSOCUP00000040914.1"/>
    <property type="gene ID" value="ENSOCUG00000035883.1"/>
</dbReference>
<evidence type="ECO:0000256" key="1">
    <source>
        <dbReference type="ARBA" id="ARBA00004496"/>
    </source>
</evidence>
<evidence type="ECO:0000313" key="12">
    <source>
        <dbReference type="Proteomes" id="UP000001811"/>
    </source>
</evidence>
<keyword evidence="5" id="KW-1015">Disulfide bond</keyword>
<comment type="function">
    <text evidence="7">Disulfide reductase. May participate in various redox reactions through the reversible oxidation of its active center dithiol to a disulfide and catalyze dithiol-disulfide exchange reactions. Modulates TNF-alpha signaling and NF-kappa-B activation. Has peroxidase activity and may contribute to the elimination of cellular hydrogen peroxide.</text>
</comment>
<feature type="domain" description="Thioredoxin" evidence="10">
    <location>
        <begin position="9"/>
        <end position="122"/>
    </location>
</feature>